<keyword evidence="8" id="KW-0675">Receptor</keyword>
<feature type="transmembrane region" description="Helical" evidence="10">
    <location>
        <begin position="519"/>
        <end position="540"/>
    </location>
</feature>
<evidence type="ECO:0000256" key="2">
    <source>
        <dbReference type="ARBA" id="ARBA00022475"/>
    </source>
</evidence>
<keyword evidence="7 10" id="KW-0472">Membrane</keyword>
<evidence type="ECO:0000256" key="4">
    <source>
        <dbReference type="ARBA" id="ARBA00022692"/>
    </source>
</evidence>
<evidence type="ECO:0000256" key="10">
    <source>
        <dbReference type="SAM" id="Phobius"/>
    </source>
</evidence>
<dbReference type="Pfam" id="PF02949">
    <property type="entry name" value="7tm_6"/>
    <property type="match status" value="3"/>
</dbReference>
<evidence type="ECO:0000256" key="9">
    <source>
        <dbReference type="ARBA" id="ARBA00023224"/>
    </source>
</evidence>
<evidence type="ECO:0000313" key="12">
    <source>
        <dbReference type="Proteomes" id="UP001607303"/>
    </source>
</evidence>
<dbReference type="InterPro" id="IPR004117">
    <property type="entry name" value="7tm6_olfct_rcpt"/>
</dbReference>
<evidence type="ECO:0000313" key="11">
    <source>
        <dbReference type="EMBL" id="KAL2749783.1"/>
    </source>
</evidence>
<keyword evidence="2" id="KW-1003">Cell membrane</keyword>
<feature type="transmembrane region" description="Helical" evidence="10">
    <location>
        <begin position="98"/>
        <end position="116"/>
    </location>
</feature>
<dbReference type="GO" id="GO:0007165">
    <property type="term" value="P:signal transduction"/>
    <property type="evidence" value="ECO:0007669"/>
    <property type="project" value="UniProtKB-KW"/>
</dbReference>
<feature type="transmembrane region" description="Helical" evidence="10">
    <location>
        <begin position="457"/>
        <end position="479"/>
    </location>
</feature>
<proteinExistence type="predicted"/>
<keyword evidence="12" id="KW-1185">Reference proteome</keyword>
<feature type="transmembrane region" description="Helical" evidence="10">
    <location>
        <begin position="289"/>
        <end position="307"/>
    </location>
</feature>
<feature type="non-terminal residue" evidence="11">
    <location>
        <position position="1"/>
    </location>
</feature>
<dbReference type="Proteomes" id="UP001607303">
    <property type="component" value="Unassembled WGS sequence"/>
</dbReference>
<feature type="transmembrane region" description="Helical" evidence="10">
    <location>
        <begin position="68"/>
        <end position="86"/>
    </location>
</feature>
<dbReference type="GO" id="GO:0005886">
    <property type="term" value="C:plasma membrane"/>
    <property type="evidence" value="ECO:0007669"/>
    <property type="project" value="UniProtKB-SubCell"/>
</dbReference>
<protein>
    <submittedName>
        <fullName evidence="11">Odorant receptor 22c-like</fullName>
    </submittedName>
</protein>
<reference evidence="11 12" key="1">
    <citation type="journal article" date="2024" name="Ann. Entomol. Soc. Am.">
        <title>Genomic analyses of the southern and eastern yellowjacket wasps (Hymenoptera: Vespidae) reveal evolutionary signatures of social life.</title>
        <authorList>
            <person name="Catto M.A."/>
            <person name="Caine P.B."/>
            <person name="Orr S.E."/>
            <person name="Hunt B.G."/>
            <person name="Goodisman M.A.D."/>
        </authorList>
    </citation>
    <scope>NUCLEOTIDE SEQUENCE [LARGE SCALE GENOMIC DNA]</scope>
    <source>
        <strain evidence="11">232</strain>
        <tissue evidence="11">Head and thorax</tissue>
    </source>
</reference>
<feature type="transmembrane region" description="Helical" evidence="10">
    <location>
        <begin position="655"/>
        <end position="676"/>
    </location>
</feature>
<name>A0ABD2CXB6_VESMC</name>
<dbReference type="EMBL" id="JAYRBN010000026">
    <property type="protein sequence ID" value="KAL2749783.1"/>
    <property type="molecule type" value="Genomic_DNA"/>
</dbReference>
<keyword evidence="3" id="KW-0716">Sensory transduction</keyword>
<feature type="non-terminal residue" evidence="11">
    <location>
        <position position="684"/>
    </location>
</feature>
<evidence type="ECO:0000256" key="1">
    <source>
        <dbReference type="ARBA" id="ARBA00004651"/>
    </source>
</evidence>
<evidence type="ECO:0000256" key="8">
    <source>
        <dbReference type="ARBA" id="ARBA00023170"/>
    </source>
</evidence>
<comment type="caution">
    <text evidence="11">The sequence shown here is derived from an EMBL/GenBank/DDBJ whole genome shotgun (WGS) entry which is preliminary data.</text>
</comment>
<dbReference type="PANTHER" id="PTHR21137">
    <property type="entry name" value="ODORANT RECEPTOR"/>
    <property type="match status" value="1"/>
</dbReference>
<comment type="subcellular location">
    <subcellularLocation>
        <location evidence="1">Cell membrane</location>
        <topology evidence="1">Multi-pass membrane protein</topology>
    </subcellularLocation>
</comment>
<dbReference type="GO" id="GO:0007608">
    <property type="term" value="P:sensory perception of smell"/>
    <property type="evidence" value="ECO:0007669"/>
    <property type="project" value="UniProtKB-KW"/>
</dbReference>
<accession>A0ABD2CXB6</accession>
<evidence type="ECO:0000256" key="6">
    <source>
        <dbReference type="ARBA" id="ARBA00022989"/>
    </source>
</evidence>
<evidence type="ECO:0000256" key="5">
    <source>
        <dbReference type="ARBA" id="ARBA00022725"/>
    </source>
</evidence>
<feature type="transmembrane region" description="Helical" evidence="10">
    <location>
        <begin position="199"/>
        <end position="227"/>
    </location>
</feature>
<feature type="transmembrane region" description="Helical" evidence="10">
    <location>
        <begin position="151"/>
        <end position="169"/>
    </location>
</feature>
<sequence length="684" mass="80086">RGKEKEREKERENGMRKIYVEEHKILDSQTSTMSLFENHYYKLNRELLLLIGLWPYQDPKTSRFRTSIVNVFLTIAIIPQVLNMITSKFNMDLLMNNFMFFLPYLCIIAVYCTAYINKKEIRLLADHIKCDWDRLKPDELRIVEKYADQNSFYIPVVVIFIFSATPIILQDIMPENNNYTYELIYPVELLIIEKEKNPYAILIISNVFIIFTGIVSLANYTFFIAFIQHTCAIFRVVGYILEHVINEKEEGNLFQLIDNKEIYYRIIRGINYHKLAIEYTEIINSFAEICYLVQIVMTLLILAADIMRLMQASNDLKSLTMTAICTLHMSGMIIWTLFNCIIGQRVLNHSHIVFNKTCTIPWYLFSPRLQKLAMLMLMRSMRPSYLSIGKMFVSSHTFFSSVRNVRCYTRPYLTIAMLLCIVIPMNVIWNRIEYDWNELITTRGINILKEYASTSKLYNIILIGLYYVSVIFLIFQTILPTFLDVVLPLNESRPLNSPILMDSLIKQTIYFYPTLASTYVLLVFFGIVTTAVNGFFVVCVQHACAMFRLVRYTLDEAFENVDQKLYVNEENERICEKIIRTIKTHKNAIELLLRIESIEENLEDALMCIFHLFGSFGWGLMGNMLCQSIIDHSSATFDQAYLIPWYLIRPKTRRLLLLMMMNSLKPCYISVGNIYVSCNEFFVA</sequence>
<keyword evidence="9" id="KW-0807">Transducer</keyword>
<evidence type="ECO:0000256" key="3">
    <source>
        <dbReference type="ARBA" id="ARBA00022606"/>
    </source>
</evidence>
<feature type="transmembrane region" description="Helical" evidence="10">
    <location>
        <begin position="411"/>
        <end position="429"/>
    </location>
</feature>
<organism evidence="11 12">
    <name type="scientific">Vespula maculifrons</name>
    <name type="common">Eastern yellow jacket</name>
    <name type="synonym">Wasp</name>
    <dbReference type="NCBI Taxonomy" id="7453"/>
    <lineage>
        <taxon>Eukaryota</taxon>
        <taxon>Metazoa</taxon>
        <taxon>Ecdysozoa</taxon>
        <taxon>Arthropoda</taxon>
        <taxon>Hexapoda</taxon>
        <taxon>Insecta</taxon>
        <taxon>Pterygota</taxon>
        <taxon>Neoptera</taxon>
        <taxon>Endopterygota</taxon>
        <taxon>Hymenoptera</taxon>
        <taxon>Apocrita</taxon>
        <taxon>Aculeata</taxon>
        <taxon>Vespoidea</taxon>
        <taxon>Vespidae</taxon>
        <taxon>Vespinae</taxon>
        <taxon>Vespula</taxon>
    </lineage>
</organism>
<gene>
    <name evidence="11" type="ORF">V1477_001854</name>
</gene>
<evidence type="ECO:0000256" key="7">
    <source>
        <dbReference type="ARBA" id="ARBA00023136"/>
    </source>
</evidence>
<dbReference type="AlphaFoldDB" id="A0ABD2CXB6"/>
<keyword evidence="6 10" id="KW-1133">Transmembrane helix</keyword>
<feature type="transmembrane region" description="Helical" evidence="10">
    <location>
        <begin position="319"/>
        <end position="342"/>
    </location>
</feature>
<keyword evidence="5" id="KW-0552">Olfaction</keyword>
<feature type="transmembrane region" description="Helical" evidence="10">
    <location>
        <begin position="383"/>
        <end position="399"/>
    </location>
</feature>
<dbReference type="PANTHER" id="PTHR21137:SF35">
    <property type="entry name" value="ODORANT RECEPTOR 19A-RELATED"/>
    <property type="match status" value="1"/>
</dbReference>
<keyword evidence="4 10" id="KW-0812">Transmembrane</keyword>